<dbReference type="InterPro" id="IPR036318">
    <property type="entry name" value="FAD-bd_PCMH-like_sf"/>
</dbReference>
<feature type="region of interest" description="Disordered" evidence="1">
    <location>
        <begin position="1"/>
        <end position="29"/>
    </location>
</feature>
<name>A0AAN6MV67_9PEZI</name>
<accession>A0AAN6MV67</accession>
<dbReference type="SUPFAM" id="SSF56176">
    <property type="entry name" value="FAD-binding/transporter-associated domain-like"/>
    <property type="match status" value="1"/>
</dbReference>
<reference evidence="3" key="1">
    <citation type="journal article" date="2023" name="Mol. Phylogenet. Evol.">
        <title>Genome-scale phylogeny and comparative genomics of the fungal order Sordariales.</title>
        <authorList>
            <person name="Hensen N."/>
            <person name="Bonometti L."/>
            <person name="Westerberg I."/>
            <person name="Brannstrom I.O."/>
            <person name="Guillou S."/>
            <person name="Cros-Aarteil S."/>
            <person name="Calhoun S."/>
            <person name="Haridas S."/>
            <person name="Kuo A."/>
            <person name="Mondo S."/>
            <person name="Pangilinan J."/>
            <person name="Riley R."/>
            <person name="LaButti K."/>
            <person name="Andreopoulos B."/>
            <person name="Lipzen A."/>
            <person name="Chen C."/>
            <person name="Yan M."/>
            <person name="Daum C."/>
            <person name="Ng V."/>
            <person name="Clum A."/>
            <person name="Steindorff A."/>
            <person name="Ohm R.A."/>
            <person name="Martin F."/>
            <person name="Silar P."/>
            <person name="Natvig D.O."/>
            <person name="Lalanne C."/>
            <person name="Gautier V."/>
            <person name="Ament-Velasquez S.L."/>
            <person name="Kruys A."/>
            <person name="Hutchinson M.I."/>
            <person name="Powell A.J."/>
            <person name="Barry K."/>
            <person name="Miller A.N."/>
            <person name="Grigoriev I.V."/>
            <person name="Debuchy R."/>
            <person name="Gladieux P."/>
            <person name="Hiltunen Thoren M."/>
            <person name="Johannesson H."/>
        </authorList>
    </citation>
    <scope>NUCLEOTIDE SEQUENCE [LARGE SCALE GENOMIC DNA]</scope>
    <source>
        <strain evidence="3">CBS 340.73</strain>
    </source>
</reference>
<protein>
    <submittedName>
        <fullName evidence="2">Uncharacterized protein</fullName>
    </submittedName>
</protein>
<evidence type="ECO:0000313" key="3">
    <source>
        <dbReference type="Proteomes" id="UP001303473"/>
    </source>
</evidence>
<comment type="caution">
    <text evidence="2">The sequence shown here is derived from an EMBL/GenBank/DDBJ whole genome shotgun (WGS) entry which is preliminary data.</text>
</comment>
<sequence length="138" mass="14655">GPRLAGPHGLYFQSPDPGNANRSSDPLLGGGHSLLQGRHGFAADNLVSARLVLADGSAVHCVCGAEPRPVLGRPRSRPQLGHRSQASTSKVHEATEKVDDDRLHVLPKARSRTSSTVIVTCPHRRIATSNTVPCRACM</sequence>
<dbReference type="AlphaFoldDB" id="A0AAN6MV67"/>
<feature type="region of interest" description="Disordered" evidence="1">
    <location>
        <begin position="67"/>
        <end position="100"/>
    </location>
</feature>
<organism evidence="2 3">
    <name type="scientific">Diplogelasinospora grovesii</name>
    <dbReference type="NCBI Taxonomy" id="303347"/>
    <lineage>
        <taxon>Eukaryota</taxon>
        <taxon>Fungi</taxon>
        <taxon>Dikarya</taxon>
        <taxon>Ascomycota</taxon>
        <taxon>Pezizomycotina</taxon>
        <taxon>Sordariomycetes</taxon>
        <taxon>Sordariomycetidae</taxon>
        <taxon>Sordariales</taxon>
        <taxon>Diplogelasinosporaceae</taxon>
        <taxon>Diplogelasinospora</taxon>
    </lineage>
</organism>
<feature type="non-terminal residue" evidence="2">
    <location>
        <position position="1"/>
    </location>
</feature>
<dbReference type="EMBL" id="MU854034">
    <property type="protein sequence ID" value="KAK3934045.1"/>
    <property type="molecule type" value="Genomic_DNA"/>
</dbReference>
<keyword evidence="3" id="KW-1185">Reference proteome</keyword>
<evidence type="ECO:0000313" key="2">
    <source>
        <dbReference type="EMBL" id="KAK3934045.1"/>
    </source>
</evidence>
<dbReference type="GO" id="GO:0050660">
    <property type="term" value="F:flavin adenine dinucleotide binding"/>
    <property type="evidence" value="ECO:0007669"/>
    <property type="project" value="InterPro"/>
</dbReference>
<evidence type="ECO:0000256" key="1">
    <source>
        <dbReference type="SAM" id="MobiDB-lite"/>
    </source>
</evidence>
<gene>
    <name evidence="2" type="ORF">QBC46DRAFT_90607</name>
</gene>
<dbReference type="Proteomes" id="UP001303473">
    <property type="component" value="Unassembled WGS sequence"/>
</dbReference>
<dbReference type="InterPro" id="IPR016169">
    <property type="entry name" value="FAD-bd_PCMH_sub2"/>
</dbReference>
<feature type="compositionally biased region" description="Basic and acidic residues" evidence="1">
    <location>
        <begin position="90"/>
        <end position="100"/>
    </location>
</feature>
<dbReference type="Gene3D" id="3.30.465.10">
    <property type="match status" value="1"/>
</dbReference>
<proteinExistence type="predicted"/>